<evidence type="ECO:0000313" key="2">
    <source>
        <dbReference type="Proteomes" id="UP000006443"/>
    </source>
</evidence>
<dbReference type="AlphaFoldDB" id="C0GET6"/>
<evidence type="ECO:0000313" key="1">
    <source>
        <dbReference type="EMBL" id="EEG78118.1"/>
    </source>
</evidence>
<comment type="caution">
    <text evidence="1">The sequence shown here is derived from an EMBL/GenBank/DDBJ whole genome shotgun (WGS) entry which is preliminary data.</text>
</comment>
<sequence length="101" mass="11804">MGIKQLRELSRKMAEEAILKNCRDEKPSPEMRELMKQYSSLIREQCELDRAEGTVIREVEGCPEYAGLTEEQEAREKQIEIEMREVCRAMQDLQEQGRATV</sequence>
<dbReference type="EMBL" id="ACJM01000004">
    <property type="protein sequence ID" value="EEG78118.1"/>
    <property type="molecule type" value="Genomic_DNA"/>
</dbReference>
<dbReference type="STRING" id="555088.DealDRAFT_0995"/>
<organism evidence="1 2">
    <name type="scientific">Dethiobacter alkaliphilus AHT 1</name>
    <dbReference type="NCBI Taxonomy" id="555088"/>
    <lineage>
        <taxon>Bacteria</taxon>
        <taxon>Bacillati</taxon>
        <taxon>Bacillota</taxon>
        <taxon>Dethiobacteria</taxon>
        <taxon>Dethiobacterales</taxon>
        <taxon>Dethiobacteraceae</taxon>
        <taxon>Dethiobacter</taxon>
    </lineage>
</organism>
<name>C0GET6_DETAL</name>
<reference evidence="1 2" key="1">
    <citation type="submission" date="2009-02" db="EMBL/GenBank/DDBJ databases">
        <title>Sequencing of the draft genome and assembly of Dethiobacter alkaliphilus AHT 1.</title>
        <authorList>
            <consortium name="US DOE Joint Genome Institute (JGI-PGF)"/>
            <person name="Lucas S."/>
            <person name="Copeland A."/>
            <person name="Lapidus A."/>
            <person name="Glavina del Rio T."/>
            <person name="Dalin E."/>
            <person name="Tice H."/>
            <person name="Bruce D."/>
            <person name="Goodwin L."/>
            <person name="Pitluck S."/>
            <person name="Larimer F."/>
            <person name="Land M.L."/>
            <person name="Hauser L."/>
            <person name="Muyzer G."/>
        </authorList>
    </citation>
    <scope>NUCLEOTIDE SEQUENCE [LARGE SCALE GENOMIC DNA]</scope>
    <source>
        <strain evidence="1 2">AHT 1</strain>
    </source>
</reference>
<dbReference type="Proteomes" id="UP000006443">
    <property type="component" value="Unassembled WGS sequence"/>
</dbReference>
<dbReference type="RefSeq" id="WP_008515427.1">
    <property type="nucleotide sequence ID" value="NZ_ACJM01000004.1"/>
</dbReference>
<proteinExistence type="predicted"/>
<gene>
    <name evidence="1" type="ORF">DealDRAFT_0995</name>
</gene>
<accession>C0GET6</accession>
<keyword evidence="2" id="KW-1185">Reference proteome</keyword>
<protein>
    <submittedName>
        <fullName evidence="1">Uncharacterized protein</fullName>
    </submittedName>
</protein>